<accession>A0A9D1NEN4</accession>
<sequence>MEEKNKGVCCDVCDCEHNRRGCDCSLQEIKVSKGEVENGHHFCQSYKCKE</sequence>
<comment type="caution">
    <text evidence="1">The sequence shown here is derived from an EMBL/GenBank/DDBJ whole genome shotgun (WGS) entry which is preliminary data.</text>
</comment>
<reference evidence="1" key="1">
    <citation type="submission" date="2020-10" db="EMBL/GenBank/DDBJ databases">
        <authorList>
            <person name="Gilroy R."/>
        </authorList>
    </citation>
    <scope>NUCLEOTIDE SEQUENCE</scope>
    <source>
        <strain evidence="1">CHK186-9395</strain>
    </source>
</reference>
<dbReference type="EMBL" id="DVOJ01000010">
    <property type="protein sequence ID" value="HIV01445.1"/>
    <property type="molecule type" value="Genomic_DNA"/>
</dbReference>
<name>A0A9D1NEN4_9FIRM</name>
<protein>
    <submittedName>
        <fullName evidence="1">DUF1540 domain-containing protein</fullName>
    </submittedName>
</protein>
<proteinExistence type="predicted"/>
<organism evidence="1 2">
    <name type="scientific">Candidatus Caccopulliclostridium gallistercoris</name>
    <dbReference type="NCBI Taxonomy" id="2840719"/>
    <lineage>
        <taxon>Bacteria</taxon>
        <taxon>Bacillati</taxon>
        <taxon>Bacillota</taxon>
        <taxon>Clostridia</taxon>
        <taxon>Candidatus Caccopulliclostridium</taxon>
    </lineage>
</organism>
<gene>
    <name evidence="1" type="ORF">IAA62_02695</name>
</gene>
<evidence type="ECO:0000313" key="2">
    <source>
        <dbReference type="Proteomes" id="UP000886861"/>
    </source>
</evidence>
<reference evidence="1" key="2">
    <citation type="journal article" date="2021" name="PeerJ">
        <title>Extensive microbial diversity within the chicken gut microbiome revealed by metagenomics and culture.</title>
        <authorList>
            <person name="Gilroy R."/>
            <person name="Ravi A."/>
            <person name="Getino M."/>
            <person name="Pursley I."/>
            <person name="Horton D.L."/>
            <person name="Alikhan N.F."/>
            <person name="Baker D."/>
            <person name="Gharbi K."/>
            <person name="Hall N."/>
            <person name="Watson M."/>
            <person name="Adriaenssens E.M."/>
            <person name="Foster-Nyarko E."/>
            <person name="Jarju S."/>
            <person name="Secka A."/>
            <person name="Antonio M."/>
            <person name="Oren A."/>
            <person name="Chaudhuri R.R."/>
            <person name="La Ragione R."/>
            <person name="Hildebrand F."/>
            <person name="Pallen M.J."/>
        </authorList>
    </citation>
    <scope>NUCLEOTIDE SEQUENCE</scope>
    <source>
        <strain evidence="1">CHK186-9395</strain>
    </source>
</reference>
<dbReference type="AlphaFoldDB" id="A0A9D1NEN4"/>
<dbReference type="Proteomes" id="UP000886861">
    <property type="component" value="Unassembled WGS sequence"/>
</dbReference>
<evidence type="ECO:0000313" key="1">
    <source>
        <dbReference type="EMBL" id="HIV01445.1"/>
    </source>
</evidence>